<dbReference type="SUPFAM" id="SSF56784">
    <property type="entry name" value="HAD-like"/>
    <property type="match status" value="1"/>
</dbReference>
<evidence type="ECO:0000256" key="9">
    <source>
        <dbReference type="ARBA" id="ARBA00022833"/>
    </source>
</evidence>
<dbReference type="GO" id="GO:0031519">
    <property type="term" value="C:PcG protein complex"/>
    <property type="evidence" value="ECO:0007669"/>
    <property type="project" value="UniProtKB-ARBA"/>
</dbReference>
<dbReference type="OrthoDB" id="1305878at2759"/>
<evidence type="ECO:0000256" key="15">
    <source>
        <dbReference type="ARBA" id="ARBA00023242"/>
    </source>
</evidence>
<dbReference type="Proteomes" id="UP000727407">
    <property type="component" value="Unassembled WGS sequence"/>
</dbReference>
<accession>A0A8J4XHU0</accession>
<keyword evidence="8" id="KW-0378">Hydrolase</keyword>
<organism evidence="23 24">
    <name type="scientific">Clarias magur</name>
    <name type="common">Asian catfish</name>
    <name type="synonym">Macropteronotus magur</name>
    <dbReference type="NCBI Taxonomy" id="1594786"/>
    <lineage>
        <taxon>Eukaryota</taxon>
        <taxon>Metazoa</taxon>
        <taxon>Chordata</taxon>
        <taxon>Craniata</taxon>
        <taxon>Vertebrata</taxon>
        <taxon>Euteleostomi</taxon>
        <taxon>Actinopterygii</taxon>
        <taxon>Neopterygii</taxon>
        <taxon>Teleostei</taxon>
        <taxon>Ostariophysi</taxon>
        <taxon>Siluriformes</taxon>
        <taxon>Clariidae</taxon>
        <taxon>Clarias</taxon>
    </lineage>
</organism>
<evidence type="ECO:0000256" key="14">
    <source>
        <dbReference type="ARBA" id="ARBA00023163"/>
    </source>
</evidence>
<dbReference type="CDD" id="cd16738">
    <property type="entry name" value="RING-HC_PCGF6"/>
    <property type="match status" value="1"/>
</dbReference>
<evidence type="ECO:0000256" key="20">
    <source>
        <dbReference type="PROSITE-ProRule" id="PRU00175"/>
    </source>
</evidence>
<dbReference type="SMART" id="SM00184">
    <property type="entry name" value="RING"/>
    <property type="match status" value="1"/>
</dbReference>
<dbReference type="Gene3D" id="3.30.40.10">
    <property type="entry name" value="Zinc/RING finger domain, C3HC4 (zinc finger)"/>
    <property type="match status" value="1"/>
</dbReference>
<keyword evidence="10" id="KW-0460">Magnesium</keyword>
<keyword evidence="13" id="KW-0175">Coiled coil</keyword>
<dbReference type="InterPro" id="IPR038037">
    <property type="entry name" value="PCGF6_RING-HC"/>
</dbReference>
<comment type="caution">
    <text evidence="23">The sequence shown here is derived from an EMBL/GenBank/DDBJ whole genome shotgun (WGS) entry which is preliminary data.</text>
</comment>
<dbReference type="FunFam" id="3.10.20.90:FF:000193">
    <property type="entry name" value="Polycomb group RING finger protein 6"/>
    <property type="match status" value="1"/>
</dbReference>
<dbReference type="EMBL" id="QNUK01000001">
    <property type="protein sequence ID" value="KAF5910145.1"/>
    <property type="molecule type" value="Genomic_DNA"/>
</dbReference>
<feature type="compositionally biased region" description="Low complexity" evidence="21">
    <location>
        <begin position="1"/>
        <end position="18"/>
    </location>
</feature>
<evidence type="ECO:0000256" key="7">
    <source>
        <dbReference type="ARBA" id="ARBA00022771"/>
    </source>
</evidence>
<keyword evidence="9" id="KW-0862">Zinc</keyword>
<keyword evidence="12" id="KW-0805">Transcription regulation</keyword>
<proteinExistence type="inferred from homology"/>
<evidence type="ECO:0000256" key="11">
    <source>
        <dbReference type="ARBA" id="ARBA00022843"/>
    </source>
</evidence>
<dbReference type="InterPro" id="IPR046979">
    <property type="entry name" value="PCGF6_RAWUL"/>
</dbReference>
<feature type="region of interest" description="Disordered" evidence="21">
    <location>
        <begin position="1"/>
        <end position="33"/>
    </location>
</feature>
<keyword evidence="5" id="KW-0597">Phosphoprotein</keyword>
<dbReference type="InterPro" id="IPR036412">
    <property type="entry name" value="HAD-like_sf"/>
</dbReference>
<evidence type="ECO:0000256" key="18">
    <source>
        <dbReference type="ARBA" id="ARBA00072770"/>
    </source>
</evidence>
<evidence type="ECO:0000256" key="21">
    <source>
        <dbReference type="SAM" id="MobiDB-lite"/>
    </source>
</evidence>
<dbReference type="CDD" id="cd17085">
    <property type="entry name" value="RAWUL_PCGF6"/>
    <property type="match status" value="1"/>
</dbReference>
<keyword evidence="7 20" id="KW-0863">Zinc-finger</keyword>
<protein>
    <recommendedName>
        <fullName evidence="18">Polycomb group RING finger protein 6</fullName>
    </recommendedName>
    <alternativeName>
        <fullName evidence="19">RING finger protein 134</fullName>
    </alternativeName>
</protein>
<dbReference type="Pfam" id="PF05761">
    <property type="entry name" value="5_nucleotid"/>
    <property type="match status" value="1"/>
</dbReference>
<sequence>MGDSLEGSESSGEGWCSGAVDQEKTPENSSTCAEPSFPLRELYPYIRCALCNGFFIDATTITECLHTFCKSCIVKHFFSSNRCPNCAIIVHQTQPLYSIRPDRQLQDIVYRTVPYLEEMERARMCTFYKEKGLPIPKAAAPSTLSIKLLRQKRDSMPQSVFTIPPELDVSVMLDFVGAEEGIENYKPLERKYIRVSGEATIRHVELFIRRKMELSSNLKVDVVCGERLLKQCQSLREVQSTMGENSLQMTTSWSDRLQNYSDLPANMDGLSMKKYRREAYHRVFVNRSLAMEKIKCFGFDMDYTLAVYKSPEYESLGFDLTVERLVSIGYPQELLNFVYDPTFPTRGLVFDTMYGNLLKVDAYGNILVCSHGFNFMRGPEIRELYPNKFIQRGDTERFYILNTLFNLPETYLFACLVDFFTNCSRYTSCETGFKEGDLFMSFKSMFQDVRDAVDWVHFKGSLKQKTVENLEKYVVKDAKLPLLLSRMKEVAKVFLATNSDYKYTDKIMTYLFDFPHGPKIGTSHRPWQSYFDLILVDARKPLFFGEGTVLRQVDTTTGRLKIGTYTGPLQHGIVYSGGSSDIVCDLLSAKGKDILYIGDHIFGDILKSKKRQGWRTFLVIPELAQELHVWTDKSALFEDLQSLDIFLADLYKHLDSSSNERPDISSLQKRIKKVTHDMDMCYGMMGSLFRSGSRQTLFASQVMRYADLYAASFINLLYYPFSYLFRAAHVLMPHESTVEHTHVDINDTESPMATRNRHSVDYRDHECKKHQLTRSINSTITLTESWKQLYITRKGSVFNSM</sequence>
<dbReference type="GO" id="GO:0008253">
    <property type="term" value="F:5'-nucleotidase activity"/>
    <property type="evidence" value="ECO:0007669"/>
    <property type="project" value="TreeGrafter"/>
</dbReference>
<dbReference type="FunFam" id="3.30.40.10:FF:000033">
    <property type="entry name" value="Polycomb group RING finger protein 3"/>
    <property type="match status" value="1"/>
</dbReference>
<dbReference type="GO" id="GO:0046037">
    <property type="term" value="P:GMP metabolic process"/>
    <property type="evidence" value="ECO:0007669"/>
    <property type="project" value="UniProtKB-ARBA"/>
</dbReference>
<evidence type="ECO:0000256" key="17">
    <source>
        <dbReference type="ARBA" id="ARBA00062275"/>
    </source>
</evidence>
<evidence type="ECO:0000256" key="12">
    <source>
        <dbReference type="ARBA" id="ARBA00023015"/>
    </source>
</evidence>
<evidence type="ECO:0000256" key="19">
    <source>
        <dbReference type="ARBA" id="ARBA00080454"/>
    </source>
</evidence>
<dbReference type="PROSITE" id="PS00518">
    <property type="entry name" value="ZF_RING_1"/>
    <property type="match status" value="1"/>
</dbReference>
<evidence type="ECO:0000256" key="2">
    <source>
        <dbReference type="ARBA" id="ARBA00009589"/>
    </source>
</evidence>
<dbReference type="AlphaFoldDB" id="A0A8J4XHU0"/>
<keyword evidence="15" id="KW-0539">Nucleus</keyword>
<evidence type="ECO:0000313" key="24">
    <source>
        <dbReference type="Proteomes" id="UP000727407"/>
    </source>
</evidence>
<dbReference type="Gene3D" id="3.40.50.1000">
    <property type="entry name" value="HAD superfamily/HAD-like"/>
    <property type="match status" value="2"/>
</dbReference>
<keyword evidence="3" id="KW-0678">Repressor</keyword>
<evidence type="ECO:0000256" key="1">
    <source>
        <dbReference type="ARBA" id="ARBA00004123"/>
    </source>
</evidence>
<keyword evidence="14" id="KW-0804">Transcription</keyword>
<evidence type="ECO:0000256" key="16">
    <source>
        <dbReference type="ARBA" id="ARBA00054318"/>
    </source>
</evidence>
<keyword evidence="24" id="KW-1185">Reference proteome</keyword>
<evidence type="ECO:0000256" key="4">
    <source>
        <dbReference type="ARBA" id="ARBA00022499"/>
    </source>
</evidence>
<evidence type="ECO:0000256" key="10">
    <source>
        <dbReference type="ARBA" id="ARBA00022842"/>
    </source>
</evidence>
<gene>
    <name evidence="23" type="primary">nt5c2a</name>
    <name evidence="23" type="ORF">DAT39_000306</name>
</gene>
<evidence type="ECO:0000256" key="13">
    <source>
        <dbReference type="ARBA" id="ARBA00023054"/>
    </source>
</evidence>
<dbReference type="PROSITE" id="PS50089">
    <property type="entry name" value="ZF_RING_2"/>
    <property type="match status" value="1"/>
</dbReference>
<evidence type="ECO:0000256" key="8">
    <source>
        <dbReference type="ARBA" id="ARBA00022801"/>
    </source>
</evidence>
<comment type="similarity">
    <text evidence="2">Belongs to the 5'(3')-deoxyribonucleotidase family.</text>
</comment>
<dbReference type="NCBIfam" id="TIGR02244">
    <property type="entry name" value="HAD-IG-Ncltidse"/>
    <property type="match status" value="1"/>
</dbReference>
<dbReference type="GO" id="GO:0045892">
    <property type="term" value="P:negative regulation of DNA-templated transcription"/>
    <property type="evidence" value="ECO:0007669"/>
    <property type="project" value="UniProtKB-ARBA"/>
</dbReference>
<evidence type="ECO:0000256" key="3">
    <source>
        <dbReference type="ARBA" id="ARBA00022491"/>
    </source>
</evidence>
<reference evidence="23" key="1">
    <citation type="submission" date="2020-07" db="EMBL/GenBank/DDBJ databases">
        <title>Clarias magur genome sequencing, assembly and annotation.</title>
        <authorList>
            <person name="Kushwaha B."/>
            <person name="Kumar R."/>
            <person name="Das P."/>
            <person name="Joshi C.G."/>
            <person name="Kumar D."/>
            <person name="Nagpure N.S."/>
            <person name="Pandey M."/>
            <person name="Agarwal S."/>
            <person name="Srivastava S."/>
            <person name="Singh M."/>
            <person name="Sahoo L."/>
            <person name="Jayasankar P."/>
            <person name="Meher P.K."/>
            <person name="Koringa P.G."/>
            <person name="Iquebal M.A."/>
            <person name="Das S.P."/>
            <person name="Bit A."/>
            <person name="Patnaik S."/>
            <person name="Patel N."/>
            <person name="Shah T.M."/>
            <person name="Hinsu A."/>
            <person name="Jena J.K."/>
        </authorList>
    </citation>
    <scope>NUCLEOTIDE SEQUENCE</scope>
    <source>
        <strain evidence="23">CIFAMagur01</strain>
        <tissue evidence="23">Testis</tissue>
    </source>
</reference>
<dbReference type="SUPFAM" id="SSF57850">
    <property type="entry name" value="RING/U-box"/>
    <property type="match status" value="1"/>
</dbReference>
<evidence type="ECO:0000259" key="22">
    <source>
        <dbReference type="PROSITE" id="PS50089"/>
    </source>
</evidence>
<evidence type="ECO:0000256" key="5">
    <source>
        <dbReference type="ARBA" id="ARBA00022553"/>
    </source>
</evidence>
<dbReference type="Pfam" id="PF13923">
    <property type="entry name" value="zf-C3HC4_2"/>
    <property type="match status" value="1"/>
</dbReference>
<dbReference type="Gene3D" id="3.10.20.90">
    <property type="entry name" value="Phosphatidylinositol 3-kinase Catalytic Subunit, Chain A, domain 1"/>
    <property type="match status" value="1"/>
</dbReference>
<dbReference type="FunFam" id="3.40.50.1000:FF:000021">
    <property type="entry name" value="NT5C2 isoform 1"/>
    <property type="match status" value="1"/>
</dbReference>
<keyword evidence="4" id="KW-1017">Isopeptide bond</keyword>
<comment type="subcellular location">
    <subcellularLocation>
        <location evidence="1">Nucleus</location>
    </subcellularLocation>
</comment>
<comment type="subunit">
    <text evidence="17">Component of a PRC1-like complex. Interacts with BMI1/PCGF4, RING1 and RNF2. Interacts with KDM5D. Interacts with CBX4, CBX6, CBX7 and CBX8.</text>
</comment>
<dbReference type="InterPro" id="IPR008380">
    <property type="entry name" value="HAD-SF_hydro_IG_5-nucl"/>
</dbReference>
<keyword evidence="11" id="KW-0832">Ubl conjugation</keyword>
<evidence type="ECO:0000313" key="23">
    <source>
        <dbReference type="EMBL" id="KAF5910145.1"/>
    </source>
</evidence>
<dbReference type="PANTHER" id="PTHR12103:SF17">
    <property type="entry name" value="CYTOSOLIC PURINE 5'-NUCLEOTIDASE"/>
    <property type="match status" value="1"/>
</dbReference>
<comment type="function">
    <text evidence="16">Transcriptional repressor. May modulate the levels of histone H3K4Me3 by activating KDM5D histone demethylase. Component of a Polycomb group (PcG) multiprotein PRC1-like complex, a complex class required to maintain the transcriptionally repressive state of many genes, including Hox genes, throughout development. PcG PRC1 complex acts via chromatin remodeling and modification of histones; it mediates monoubiquitination of histone H2A 'Lys-119', rendering chromatin heritably changed in its expressibility. Within the PRC1-like complex, regulates RNF2 ubiquitin ligase activity.</text>
</comment>
<dbReference type="InterPro" id="IPR017907">
    <property type="entry name" value="Znf_RING_CS"/>
</dbReference>
<dbReference type="InterPro" id="IPR001841">
    <property type="entry name" value="Znf_RING"/>
</dbReference>
<dbReference type="InterPro" id="IPR013083">
    <property type="entry name" value="Znf_RING/FYVE/PHD"/>
</dbReference>
<dbReference type="CDD" id="cd07522">
    <property type="entry name" value="HAD_cN-II"/>
    <property type="match status" value="1"/>
</dbReference>
<feature type="domain" description="RING-type" evidence="22">
    <location>
        <begin position="48"/>
        <end position="86"/>
    </location>
</feature>
<keyword evidence="6" id="KW-0479">Metal-binding</keyword>
<evidence type="ECO:0000256" key="6">
    <source>
        <dbReference type="ARBA" id="ARBA00022723"/>
    </source>
</evidence>
<dbReference type="InterPro" id="IPR023214">
    <property type="entry name" value="HAD_sf"/>
</dbReference>
<name>A0A8J4XHU0_CLAMG</name>
<dbReference type="GO" id="GO:0008270">
    <property type="term" value="F:zinc ion binding"/>
    <property type="evidence" value="ECO:0007669"/>
    <property type="project" value="UniProtKB-KW"/>
</dbReference>
<dbReference type="PANTHER" id="PTHR12103">
    <property type="entry name" value="5'-NUCLEOTIDASE DOMAIN-CONTAINING"/>
    <property type="match status" value="1"/>
</dbReference>